<reference evidence="1 2" key="1">
    <citation type="submission" date="2019-03" db="EMBL/GenBank/DDBJ databases">
        <title>Deep-cultivation of Planctomycetes and their phenomic and genomic characterization uncovers novel biology.</title>
        <authorList>
            <person name="Wiegand S."/>
            <person name="Jogler M."/>
            <person name="Boedeker C."/>
            <person name="Pinto D."/>
            <person name="Vollmers J."/>
            <person name="Rivas-Marin E."/>
            <person name="Kohn T."/>
            <person name="Peeters S.H."/>
            <person name="Heuer A."/>
            <person name="Rast P."/>
            <person name="Oberbeckmann S."/>
            <person name="Bunk B."/>
            <person name="Jeske O."/>
            <person name="Meyerdierks A."/>
            <person name="Storesund J.E."/>
            <person name="Kallscheuer N."/>
            <person name="Luecker S."/>
            <person name="Lage O.M."/>
            <person name="Pohl T."/>
            <person name="Merkel B.J."/>
            <person name="Hornburger P."/>
            <person name="Mueller R.-W."/>
            <person name="Bruemmer F."/>
            <person name="Labrenz M."/>
            <person name="Spormann A.M."/>
            <person name="Op den Camp H."/>
            <person name="Overmann J."/>
            <person name="Amann R."/>
            <person name="Jetten M.S.M."/>
            <person name="Mascher T."/>
            <person name="Medema M.H."/>
            <person name="Devos D.P."/>
            <person name="Kaster A.-K."/>
            <person name="Ovreas L."/>
            <person name="Rohde M."/>
            <person name="Galperin M.Y."/>
            <person name="Jogler C."/>
        </authorList>
    </citation>
    <scope>NUCLEOTIDE SEQUENCE [LARGE SCALE GENOMIC DNA]</scope>
    <source>
        <strain evidence="1 2">Enr10</strain>
    </source>
</reference>
<sequence>MYQKTVVRQHYDWLTERIPVIKQSFLPRLYQSVTVDRFDLIDAIENQQTEVHHLLARDLQRSQG</sequence>
<name>A0A517Q457_9PLAN</name>
<protein>
    <submittedName>
        <fullName evidence="1">Uncharacterized protein</fullName>
    </submittedName>
</protein>
<proteinExistence type="predicted"/>
<keyword evidence="2" id="KW-1185">Reference proteome</keyword>
<evidence type="ECO:0000313" key="1">
    <source>
        <dbReference type="EMBL" id="QDT26388.1"/>
    </source>
</evidence>
<dbReference type="AlphaFoldDB" id="A0A517Q457"/>
<gene>
    <name evidence="1" type="ORF">Enr10x_16890</name>
</gene>
<evidence type="ECO:0000313" key="2">
    <source>
        <dbReference type="Proteomes" id="UP000315647"/>
    </source>
</evidence>
<dbReference type="Proteomes" id="UP000315647">
    <property type="component" value="Chromosome"/>
</dbReference>
<accession>A0A517Q457</accession>
<dbReference type="EMBL" id="CP037421">
    <property type="protein sequence ID" value="QDT26388.1"/>
    <property type="molecule type" value="Genomic_DNA"/>
</dbReference>
<organism evidence="1 2">
    <name type="scientific">Gimesia panareensis</name>
    <dbReference type="NCBI Taxonomy" id="2527978"/>
    <lineage>
        <taxon>Bacteria</taxon>
        <taxon>Pseudomonadati</taxon>
        <taxon>Planctomycetota</taxon>
        <taxon>Planctomycetia</taxon>
        <taxon>Planctomycetales</taxon>
        <taxon>Planctomycetaceae</taxon>
        <taxon>Gimesia</taxon>
    </lineage>
</organism>
<accession>A0A518A7M0</accession>